<keyword evidence="1" id="KW-0472">Membrane</keyword>
<accession>A0A8S0W5D3</accession>
<dbReference type="KEGG" id="aacx:DEACI_3861"/>
<name>A0A8S0W5D3_9FIRM</name>
<dbReference type="AlphaFoldDB" id="A0A8S0W5D3"/>
<dbReference type="PANTHER" id="PTHR41309:SF2">
    <property type="entry name" value="MEMBRANE PROTEIN"/>
    <property type="match status" value="1"/>
</dbReference>
<dbReference type="EMBL" id="LR746496">
    <property type="protein sequence ID" value="CAA7603038.1"/>
    <property type="molecule type" value="Genomic_DNA"/>
</dbReference>
<gene>
    <name evidence="3" type="ORF">DEACI_3479</name>
    <name evidence="2" type="ORF">DEACI_3861</name>
</gene>
<keyword evidence="1" id="KW-1133">Transmembrane helix</keyword>
<feature type="transmembrane region" description="Helical" evidence="1">
    <location>
        <begin position="37"/>
        <end position="58"/>
    </location>
</feature>
<dbReference type="InterPro" id="IPR025699">
    <property type="entry name" value="ABC2_memb-like"/>
</dbReference>
<feature type="transmembrane region" description="Helical" evidence="1">
    <location>
        <begin position="190"/>
        <end position="213"/>
    </location>
</feature>
<evidence type="ECO:0000313" key="3">
    <source>
        <dbReference type="EMBL" id="CEJ08997.1"/>
    </source>
</evidence>
<keyword evidence="1" id="KW-0812">Transmembrane</keyword>
<organism evidence="2">
    <name type="scientific">Acididesulfobacillus acetoxydans</name>
    <dbReference type="NCBI Taxonomy" id="1561005"/>
    <lineage>
        <taxon>Bacteria</taxon>
        <taxon>Bacillati</taxon>
        <taxon>Bacillota</taxon>
        <taxon>Clostridia</taxon>
        <taxon>Eubacteriales</taxon>
        <taxon>Peptococcaceae</taxon>
        <taxon>Acididesulfobacillus</taxon>
    </lineage>
</organism>
<dbReference type="Pfam" id="PF13346">
    <property type="entry name" value="ABC2_membrane_5"/>
    <property type="match status" value="1"/>
</dbReference>
<sequence length="223" mass="25358">MFSLLLKDVLILKKQFLLVLLFILFANYFMVFSTSGIVFIPGLTVVLTYALVVQSCLLDDKANSELILLSLPLLRRDIVRTKYFSLFFYALSSILSTLIFQLIKALLSHPTAFSLTWGIFLTSIFAASLMGSVYYPFYFRLGYVKSRIISTVVFFTLFFGSSFVAGLLNHHSQSPVIQALGKAVQWLHDLSTLGSTTLTLLFILLFTGSSYLLSRRFYQRREF</sequence>
<keyword evidence="4" id="KW-1185">Reference proteome</keyword>
<dbReference type="PANTHER" id="PTHR41309">
    <property type="entry name" value="MEMBRANE PROTEIN-RELATED"/>
    <property type="match status" value="1"/>
</dbReference>
<reference evidence="2" key="2">
    <citation type="submission" date="2020-01" db="EMBL/GenBank/DDBJ databases">
        <authorList>
            <person name="Hornung B."/>
        </authorList>
    </citation>
    <scope>NUCLEOTIDE SEQUENCE</scope>
    <source>
        <strain evidence="2">PacBioINE</strain>
    </source>
</reference>
<dbReference type="Proteomes" id="UP001071230">
    <property type="component" value="Unassembled WGS sequence"/>
</dbReference>
<feature type="transmembrane region" description="Helical" evidence="1">
    <location>
        <begin position="115"/>
        <end position="137"/>
    </location>
</feature>
<feature type="transmembrane region" description="Helical" evidence="1">
    <location>
        <begin position="149"/>
        <end position="170"/>
    </location>
</feature>
<dbReference type="EMBL" id="CDGJ01000109">
    <property type="protein sequence ID" value="CEJ08997.1"/>
    <property type="molecule type" value="Genomic_DNA"/>
</dbReference>
<evidence type="ECO:0000313" key="2">
    <source>
        <dbReference type="EMBL" id="CAA7603038.1"/>
    </source>
</evidence>
<protein>
    <submittedName>
        <fullName evidence="2">ABC-2 family transporter protein</fullName>
    </submittedName>
</protein>
<feature type="transmembrane region" description="Helical" evidence="1">
    <location>
        <begin position="12"/>
        <end position="31"/>
    </location>
</feature>
<reference evidence="3" key="1">
    <citation type="submission" date="2014-11" db="EMBL/GenBank/DDBJ databases">
        <authorList>
            <person name="Hornung B.V."/>
        </authorList>
    </citation>
    <scope>NUCLEOTIDE SEQUENCE</scope>
    <source>
        <strain evidence="3">INE</strain>
    </source>
</reference>
<dbReference type="Proteomes" id="UP000836597">
    <property type="component" value="Chromosome"/>
</dbReference>
<feature type="transmembrane region" description="Helical" evidence="1">
    <location>
        <begin position="83"/>
        <end position="103"/>
    </location>
</feature>
<evidence type="ECO:0000256" key="1">
    <source>
        <dbReference type="SAM" id="Phobius"/>
    </source>
</evidence>
<evidence type="ECO:0000313" key="4">
    <source>
        <dbReference type="Proteomes" id="UP001071230"/>
    </source>
</evidence>
<dbReference type="RefSeq" id="WP_240986317.1">
    <property type="nucleotide sequence ID" value="NZ_CDGJ01000109.1"/>
</dbReference>
<proteinExistence type="predicted"/>